<keyword evidence="3" id="KW-0255">Endonuclease</keyword>
<keyword evidence="3" id="KW-0378">Hydrolase</keyword>
<dbReference type="KEGG" id="vg:80019060"/>
<evidence type="ECO:0000259" key="2">
    <source>
        <dbReference type="Pfam" id="PF13392"/>
    </source>
</evidence>
<keyword evidence="3" id="KW-0540">Nuclease</keyword>
<reference evidence="3" key="1">
    <citation type="submission" date="2021-05" db="EMBL/GenBank/DDBJ databases">
        <authorList>
            <person name="Brink J."/>
            <person name="Busse A.L."/>
            <person name="Crowley H.J."/>
            <person name="Hall C.J."/>
            <person name="Hetherington P."/>
            <person name="Hovde T.M."/>
            <person name="Johnson J.A."/>
            <person name="Karch K.E."/>
            <person name="Krueger C.J."/>
            <person name="Lundberg T.J."/>
            <person name="Madla Sanchez I."/>
            <person name="Mathiesen C."/>
            <person name="Moore L.J."/>
            <person name="Nordberg R.J."/>
            <person name="Petersen I.M."/>
            <person name="Piton K.L."/>
            <person name="Rozycki S.T."/>
            <person name="Rutten E."/>
            <person name="Samuelson I.O."/>
            <person name="Sarkilahti S.K."/>
            <person name="Schubert K.A."/>
            <person name="Stamness T.F."/>
            <person name="Tinman A.J."/>
            <person name="Tutterrow P.B."/>
            <person name="Wanzek N.C."/>
            <person name="Wheeler C.D."/>
            <person name="Spring A.M."/>
            <person name="Klyczek K."/>
            <person name="Garlena R.A."/>
            <person name="Russell D.A."/>
            <person name="Pope W.H."/>
            <person name="Jacobs-Sera D."/>
            <person name="Hatfull G.F."/>
        </authorList>
    </citation>
    <scope>NUCLEOTIDE SEQUENCE</scope>
</reference>
<dbReference type="InterPro" id="IPR003615">
    <property type="entry name" value="HNH_nuc"/>
</dbReference>
<feature type="domain" description="HNH nuclease" evidence="2">
    <location>
        <begin position="57"/>
        <end position="102"/>
    </location>
</feature>
<gene>
    <name evidence="3" type="primary">56</name>
    <name evidence="3" type="ORF">SEA_FOOTLOOSE_56</name>
</gene>
<dbReference type="SUPFAM" id="SSF54060">
    <property type="entry name" value="His-Me finger endonucleases"/>
    <property type="match status" value="1"/>
</dbReference>
<organism evidence="3 4">
    <name type="scientific">Microbacterium phage Footloose</name>
    <dbReference type="NCBI Taxonomy" id="2836048"/>
    <lineage>
        <taxon>Viruses</taxon>
        <taxon>Duplodnaviria</taxon>
        <taxon>Heunggongvirae</taxon>
        <taxon>Uroviricota</taxon>
        <taxon>Caudoviricetes</taxon>
        <taxon>Footloosevirus</taxon>
        <taxon>Footloosevirus footloose</taxon>
    </lineage>
</organism>
<dbReference type="EMBL" id="MZ150789">
    <property type="protein sequence ID" value="QWY84636.1"/>
    <property type="molecule type" value="Genomic_DNA"/>
</dbReference>
<dbReference type="GeneID" id="80019060"/>
<feature type="region of interest" description="Disordered" evidence="1">
    <location>
        <begin position="103"/>
        <end position="136"/>
    </location>
</feature>
<dbReference type="GO" id="GO:0004519">
    <property type="term" value="F:endonuclease activity"/>
    <property type="evidence" value="ECO:0007669"/>
    <property type="project" value="UniProtKB-KW"/>
</dbReference>
<sequence length="136" mass="15758">MSQEKRMKEAAVNPRGTIHERMERAVSKDTSTGCLVWERARNSRGYGVIFFEGKLHLAHRVSWLLTRGAWPDADLVIDHICEVKACVNPEHLRELTNSANLRRAVPRGDEATERRRAMQRRSDAKRRGTYRYVERG</sequence>
<evidence type="ECO:0000313" key="3">
    <source>
        <dbReference type="EMBL" id="QWY84636.1"/>
    </source>
</evidence>
<evidence type="ECO:0000313" key="4">
    <source>
        <dbReference type="Proteomes" id="UP000693692"/>
    </source>
</evidence>
<dbReference type="Proteomes" id="UP000693692">
    <property type="component" value="Segment"/>
</dbReference>
<dbReference type="InterPro" id="IPR044925">
    <property type="entry name" value="His-Me_finger_sf"/>
</dbReference>
<name>A0A8F3IPH7_9CAUD</name>
<dbReference type="RefSeq" id="YP_010754453.1">
    <property type="nucleotide sequence ID" value="NC_073460.1"/>
</dbReference>
<dbReference type="Pfam" id="PF13392">
    <property type="entry name" value="HNH_3"/>
    <property type="match status" value="1"/>
</dbReference>
<feature type="compositionally biased region" description="Basic and acidic residues" evidence="1">
    <location>
        <begin position="106"/>
        <end position="136"/>
    </location>
</feature>
<dbReference type="InterPro" id="IPR044930">
    <property type="entry name" value="Homing_endonuclease_His-Me"/>
</dbReference>
<keyword evidence="4" id="KW-1185">Reference proteome</keyword>
<dbReference type="Gene3D" id="3.90.75.10">
    <property type="entry name" value="Homing Intron 3 (I-ppo) Encoded Endonuclease, Chain A"/>
    <property type="match status" value="1"/>
</dbReference>
<evidence type="ECO:0000256" key="1">
    <source>
        <dbReference type="SAM" id="MobiDB-lite"/>
    </source>
</evidence>
<protein>
    <submittedName>
        <fullName evidence="3">HNH endonuclease</fullName>
    </submittedName>
</protein>
<proteinExistence type="predicted"/>
<accession>A0A8F3IPH7</accession>